<dbReference type="GO" id="GO:0005829">
    <property type="term" value="C:cytosol"/>
    <property type="evidence" value="ECO:0007669"/>
    <property type="project" value="TreeGrafter"/>
</dbReference>
<feature type="chain" id="PRO_5039632161" description="Thioredoxin" evidence="7">
    <location>
        <begin position="24"/>
        <end position="162"/>
    </location>
</feature>
<evidence type="ECO:0000256" key="6">
    <source>
        <dbReference type="NCBIfam" id="TIGR01068"/>
    </source>
</evidence>
<comment type="similarity">
    <text evidence="1">Belongs to the thioredoxin family.</text>
</comment>
<evidence type="ECO:0000313" key="10">
    <source>
        <dbReference type="Proteomes" id="UP000787419"/>
    </source>
</evidence>
<evidence type="ECO:0000256" key="3">
    <source>
        <dbReference type="ARBA" id="ARBA00022982"/>
    </source>
</evidence>
<dbReference type="AlphaFoldDB" id="A0A9D5WT51"/>
<dbReference type="PANTHER" id="PTHR45663:SF11">
    <property type="entry name" value="GEO12009P1"/>
    <property type="match status" value="1"/>
</dbReference>
<evidence type="ECO:0000256" key="4">
    <source>
        <dbReference type="ARBA" id="ARBA00023157"/>
    </source>
</evidence>
<dbReference type="SUPFAM" id="SSF52833">
    <property type="entry name" value="Thioredoxin-like"/>
    <property type="match status" value="1"/>
</dbReference>
<dbReference type="InterPro" id="IPR036249">
    <property type="entry name" value="Thioredoxin-like_sf"/>
</dbReference>
<dbReference type="PROSITE" id="PS51257">
    <property type="entry name" value="PROKAR_LIPOPROTEIN"/>
    <property type="match status" value="1"/>
</dbReference>
<evidence type="ECO:0000256" key="7">
    <source>
        <dbReference type="SAM" id="SignalP"/>
    </source>
</evidence>
<sequence length="162" mass="18168">MRKNIFVLAAAAVFTLGSCNTTAKNKTENKQPETVQTKKGNKMKTMEINEATFREKIMDYKTAGDAWNFKGDKPAIVDFYATWCGPCKATAPILEEIARQYDGKIDVYKVDVDKNQELSALFNIRSIPSLLFIPKTGKPTMSVGAHAKNELEQMIKETLLKQ</sequence>
<keyword evidence="7" id="KW-0732">Signal</keyword>
<proteinExistence type="inferred from homology"/>
<organism evidence="9 10">
    <name type="scientific">Prevotella nigrescens</name>
    <dbReference type="NCBI Taxonomy" id="28133"/>
    <lineage>
        <taxon>Bacteria</taxon>
        <taxon>Pseudomonadati</taxon>
        <taxon>Bacteroidota</taxon>
        <taxon>Bacteroidia</taxon>
        <taxon>Bacteroidales</taxon>
        <taxon>Prevotellaceae</taxon>
        <taxon>Prevotella</taxon>
    </lineage>
</organism>
<keyword evidence="3" id="KW-0249">Electron transport</keyword>
<dbReference type="FunFam" id="3.40.30.10:FF:000229">
    <property type="entry name" value="Thioredoxin (TRX)"/>
    <property type="match status" value="1"/>
</dbReference>
<dbReference type="NCBIfam" id="TIGR01068">
    <property type="entry name" value="thioredoxin"/>
    <property type="match status" value="1"/>
</dbReference>
<evidence type="ECO:0000256" key="2">
    <source>
        <dbReference type="ARBA" id="ARBA00022448"/>
    </source>
</evidence>
<dbReference type="CDD" id="cd02947">
    <property type="entry name" value="TRX_family"/>
    <property type="match status" value="1"/>
</dbReference>
<dbReference type="GO" id="GO:0045454">
    <property type="term" value="P:cell redox homeostasis"/>
    <property type="evidence" value="ECO:0007669"/>
    <property type="project" value="TreeGrafter"/>
</dbReference>
<dbReference type="EMBL" id="JABZTM010000002">
    <property type="protein sequence ID" value="MBF1445813.1"/>
    <property type="molecule type" value="Genomic_DNA"/>
</dbReference>
<name>A0A9D5WT51_9BACT</name>
<dbReference type="RefSeq" id="WP_278488638.1">
    <property type="nucleotide sequence ID" value="NZ_CAJZDG010000024.1"/>
</dbReference>
<keyword evidence="4" id="KW-1015">Disulfide bond</keyword>
<keyword evidence="5" id="KW-0676">Redox-active center</keyword>
<comment type="caution">
    <text evidence="9">The sequence shown here is derived from an EMBL/GenBank/DDBJ whole genome shotgun (WGS) entry which is preliminary data.</text>
</comment>
<feature type="signal peptide" evidence="7">
    <location>
        <begin position="1"/>
        <end position="23"/>
    </location>
</feature>
<dbReference type="PROSITE" id="PS00194">
    <property type="entry name" value="THIOREDOXIN_1"/>
    <property type="match status" value="1"/>
</dbReference>
<dbReference type="Proteomes" id="UP000787419">
    <property type="component" value="Unassembled WGS sequence"/>
</dbReference>
<dbReference type="Pfam" id="PF00085">
    <property type="entry name" value="Thioredoxin"/>
    <property type="match status" value="1"/>
</dbReference>
<feature type="domain" description="Thioredoxin" evidence="8">
    <location>
        <begin position="37"/>
        <end position="160"/>
    </location>
</feature>
<dbReference type="GO" id="GO:0015035">
    <property type="term" value="F:protein-disulfide reductase activity"/>
    <property type="evidence" value="ECO:0007669"/>
    <property type="project" value="UniProtKB-UniRule"/>
</dbReference>
<dbReference type="PROSITE" id="PS51352">
    <property type="entry name" value="THIOREDOXIN_2"/>
    <property type="match status" value="1"/>
</dbReference>
<dbReference type="PANTHER" id="PTHR45663">
    <property type="entry name" value="GEO12009P1"/>
    <property type="match status" value="1"/>
</dbReference>
<accession>A0A9D5WT51</accession>
<evidence type="ECO:0000313" key="9">
    <source>
        <dbReference type="EMBL" id="MBF1445813.1"/>
    </source>
</evidence>
<dbReference type="InterPro" id="IPR013766">
    <property type="entry name" value="Thioredoxin_domain"/>
</dbReference>
<evidence type="ECO:0000256" key="1">
    <source>
        <dbReference type="ARBA" id="ARBA00008987"/>
    </source>
</evidence>
<keyword evidence="2" id="KW-0813">Transport</keyword>
<evidence type="ECO:0000259" key="8">
    <source>
        <dbReference type="PROSITE" id="PS51352"/>
    </source>
</evidence>
<dbReference type="InterPro" id="IPR005746">
    <property type="entry name" value="Thioredoxin"/>
</dbReference>
<reference evidence="9" key="1">
    <citation type="submission" date="2020-04" db="EMBL/GenBank/DDBJ databases">
        <title>Deep metagenomics examines the oral microbiome during advanced dental caries in children, revealing novel taxa and co-occurrences with host molecules.</title>
        <authorList>
            <person name="Baker J.L."/>
            <person name="Morton J.T."/>
            <person name="Dinis M."/>
            <person name="Alvarez R."/>
            <person name="Tran N.C."/>
            <person name="Knight R."/>
            <person name="Edlund A."/>
        </authorList>
    </citation>
    <scope>NUCLEOTIDE SEQUENCE</scope>
    <source>
        <strain evidence="9">JCVI_32_bin.50</strain>
    </source>
</reference>
<evidence type="ECO:0000256" key="5">
    <source>
        <dbReference type="ARBA" id="ARBA00023284"/>
    </source>
</evidence>
<dbReference type="Gene3D" id="3.40.30.10">
    <property type="entry name" value="Glutaredoxin"/>
    <property type="match status" value="1"/>
</dbReference>
<dbReference type="InterPro" id="IPR017937">
    <property type="entry name" value="Thioredoxin_CS"/>
</dbReference>
<gene>
    <name evidence="9" type="primary">trxA</name>
    <name evidence="9" type="ORF">HXN55_00280</name>
</gene>
<dbReference type="PRINTS" id="PR00421">
    <property type="entry name" value="THIOREDOXIN"/>
</dbReference>
<protein>
    <recommendedName>
        <fullName evidence="6">Thioredoxin</fullName>
    </recommendedName>
</protein>